<dbReference type="GO" id="GO:0003677">
    <property type="term" value="F:DNA binding"/>
    <property type="evidence" value="ECO:0007669"/>
    <property type="project" value="InterPro"/>
</dbReference>
<evidence type="ECO:0000256" key="2">
    <source>
        <dbReference type="ARBA" id="ARBA00022478"/>
    </source>
</evidence>
<sequence>MVPSRAESSRSSTPQPSAGRMQFRPVIPQRRRPSSVGPSTNYTDDQQAANRTEDSSTRLSVRPRIRPAMEMTASGPFALGPTHKPSSSRATAARRPTSNSQASSGLAKPPTTAPSFSDTAPMDIGTGLNAHEDDAIDIHDVHQLDARAPQPLLKAPPQFKRERLEVKEEAMDMDQIQSPTHASDTEEVNHAQALDLSESEDEEGEDELAGRFTSSIEKGESDDHLFLMQFPRPFPKFRTTPNPPTKLDAEDEVQPAESAQEPSENTQGQIGEMQIYRSGRAVLTIGGIPYEITSGCETSFLQQVMLLDPEQQLAVCLGELNAKMVATPDLTYLLEHAHE</sequence>
<feature type="region of interest" description="Disordered" evidence="5">
    <location>
        <begin position="170"/>
        <end position="209"/>
    </location>
</feature>
<feature type="compositionally biased region" description="Acidic residues" evidence="5">
    <location>
        <begin position="197"/>
        <end position="207"/>
    </location>
</feature>
<keyword evidence="3" id="KW-0804">Transcription</keyword>
<evidence type="ECO:0000313" key="6">
    <source>
        <dbReference type="EMBL" id="WFD00261.1"/>
    </source>
</evidence>
<evidence type="ECO:0000313" key="7">
    <source>
        <dbReference type="Proteomes" id="UP001219567"/>
    </source>
</evidence>
<feature type="compositionally biased region" description="Polar residues" evidence="5">
    <location>
        <begin position="84"/>
        <end position="104"/>
    </location>
</feature>
<reference evidence="6 7" key="1">
    <citation type="submission" date="2023-03" db="EMBL/GenBank/DDBJ databases">
        <title>Mating type loci evolution in Malassezia.</title>
        <authorList>
            <person name="Coelho M.A."/>
        </authorList>
    </citation>
    <scope>NUCLEOTIDE SEQUENCE [LARGE SCALE GENOMIC DNA]</scope>
    <source>
        <strain evidence="6 7">CBS 9725</strain>
    </source>
</reference>
<organism evidence="6 7">
    <name type="scientific">Malassezia yamatoensis</name>
    <dbReference type="NCBI Taxonomy" id="253288"/>
    <lineage>
        <taxon>Eukaryota</taxon>
        <taxon>Fungi</taxon>
        <taxon>Dikarya</taxon>
        <taxon>Basidiomycota</taxon>
        <taxon>Ustilaginomycotina</taxon>
        <taxon>Malasseziomycetes</taxon>
        <taxon>Malasseziales</taxon>
        <taxon>Malasseziaceae</taxon>
        <taxon>Malassezia</taxon>
    </lineage>
</organism>
<keyword evidence="4" id="KW-0539">Nucleus</keyword>
<gene>
    <name evidence="6" type="ORF">MYAM1_003009</name>
</gene>
<evidence type="ECO:0000256" key="3">
    <source>
        <dbReference type="ARBA" id="ARBA00023163"/>
    </source>
</evidence>
<dbReference type="AlphaFoldDB" id="A0AAJ5YU62"/>
<feature type="compositionally biased region" description="Polar residues" evidence="5">
    <location>
        <begin position="260"/>
        <end position="269"/>
    </location>
</feature>
<dbReference type="Pfam" id="PF05132">
    <property type="entry name" value="RNA_pol_Rpc4"/>
    <property type="match status" value="1"/>
</dbReference>
<evidence type="ECO:0000256" key="1">
    <source>
        <dbReference type="ARBA" id="ARBA00004123"/>
    </source>
</evidence>
<feature type="compositionally biased region" description="Polar residues" evidence="5">
    <location>
        <begin position="36"/>
        <end position="50"/>
    </location>
</feature>
<dbReference type="PANTHER" id="PTHR13408:SF0">
    <property type="entry name" value="DNA-DIRECTED RNA POLYMERASE III SUBUNIT RPC4"/>
    <property type="match status" value="1"/>
</dbReference>
<dbReference type="GO" id="GO:0005666">
    <property type="term" value="C:RNA polymerase III complex"/>
    <property type="evidence" value="ECO:0007669"/>
    <property type="project" value="InterPro"/>
</dbReference>
<feature type="region of interest" description="Disordered" evidence="5">
    <location>
        <begin position="1"/>
        <end position="136"/>
    </location>
</feature>
<evidence type="ECO:0008006" key="8">
    <source>
        <dbReference type="Google" id="ProtNLM"/>
    </source>
</evidence>
<dbReference type="InterPro" id="IPR007811">
    <property type="entry name" value="RPC4"/>
</dbReference>
<comment type="subcellular location">
    <subcellularLocation>
        <location evidence="1">Nucleus</location>
    </subcellularLocation>
</comment>
<dbReference type="PANTHER" id="PTHR13408">
    <property type="entry name" value="DNA-DIRECTED RNA POLYMERASE III"/>
    <property type="match status" value="1"/>
</dbReference>
<dbReference type="Proteomes" id="UP001219567">
    <property type="component" value="Chromosome 4"/>
</dbReference>
<feature type="region of interest" description="Disordered" evidence="5">
    <location>
        <begin position="233"/>
        <end position="269"/>
    </location>
</feature>
<name>A0AAJ5YU62_9BASI</name>
<accession>A0AAJ5YU62</accession>
<protein>
    <recommendedName>
        <fullName evidence="8">DNA-directed RNA polymerase III subunit RPC4</fullName>
    </recommendedName>
</protein>
<keyword evidence="7" id="KW-1185">Reference proteome</keyword>
<keyword evidence="2" id="KW-0240">DNA-directed RNA polymerase</keyword>
<evidence type="ECO:0000256" key="4">
    <source>
        <dbReference type="ARBA" id="ARBA00023242"/>
    </source>
</evidence>
<evidence type="ECO:0000256" key="5">
    <source>
        <dbReference type="SAM" id="MobiDB-lite"/>
    </source>
</evidence>
<dbReference type="EMBL" id="CP119946">
    <property type="protein sequence ID" value="WFD00261.1"/>
    <property type="molecule type" value="Genomic_DNA"/>
</dbReference>
<dbReference type="GO" id="GO:0042797">
    <property type="term" value="P:tRNA transcription by RNA polymerase III"/>
    <property type="evidence" value="ECO:0007669"/>
    <property type="project" value="TreeGrafter"/>
</dbReference>
<proteinExistence type="predicted"/>